<dbReference type="GO" id="GO:0003700">
    <property type="term" value="F:DNA-binding transcription factor activity"/>
    <property type="evidence" value="ECO:0007669"/>
    <property type="project" value="InterPro"/>
</dbReference>
<feature type="domain" description="HTH araC/xylS-type" evidence="4">
    <location>
        <begin position="208"/>
        <end position="308"/>
    </location>
</feature>
<proteinExistence type="predicted"/>
<gene>
    <name evidence="5" type="ORF">BACPLE_00763</name>
</gene>
<dbReference type="InterPro" id="IPR009057">
    <property type="entry name" value="Homeodomain-like_sf"/>
</dbReference>
<sequence>MKGHPDENKRMVMSKILKIRNVGDYSQWVGHTDTHPLVSVIDYAEVSPVRHCLNNYSVYGIFFHDEANIDLAYGCGKYDYKEGTVICVAPGQIGGKEDNGELVNLTGWALLFHPDLLQGTALEKHIREYSFFDYRVNEALHMTDEEHDILVSLMRQIKDELQKKHDALQDAILVGYIELMLNFCQRFYNRQFITRKLVNSDMLMKFDQLLRDYYEEKIQLTSGMPTVQYCADKLCMSANYFGDLIKKMTGDTASNYIRQDLIQRVKNELASGANISQVAYELGFEYPQHLSRMFKKFCGYTPTDYLRQIQKKPGC</sequence>
<dbReference type="EMBL" id="ABQC02000012">
    <property type="protein sequence ID" value="EDY96327.1"/>
    <property type="molecule type" value="Genomic_DNA"/>
</dbReference>
<keyword evidence="1" id="KW-0805">Transcription regulation</keyword>
<reference evidence="5 6" key="1">
    <citation type="submission" date="2008-08" db="EMBL/GenBank/DDBJ databases">
        <title>Draft genome sequence of Bacteroides plebeius (DSM 17135).</title>
        <authorList>
            <person name="Sudarsanam P."/>
            <person name="Ley R."/>
            <person name="Guruge J."/>
            <person name="Turnbaugh P.J."/>
            <person name="Mahowald M."/>
            <person name="Liep D."/>
            <person name="Gordon J."/>
        </authorList>
    </citation>
    <scope>NUCLEOTIDE SEQUENCE [LARGE SCALE GENOMIC DNA]</scope>
    <source>
        <strain evidence="6">DSM 17135 / JCM 12973 / M2</strain>
    </source>
</reference>
<accession>B5CVN0</accession>
<dbReference type="Proteomes" id="UP000003452">
    <property type="component" value="Unassembled WGS sequence"/>
</dbReference>
<dbReference type="InterPro" id="IPR018060">
    <property type="entry name" value="HTH_AraC"/>
</dbReference>
<dbReference type="SMART" id="SM00342">
    <property type="entry name" value="HTH_ARAC"/>
    <property type="match status" value="1"/>
</dbReference>
<evidence type="ECO:0000256" key="1">
    <source>
        <dbReference type="ARBA" id="ARBA00023015"/>
    </source>
</evidence>
<protein>
    <submittedName>
        <fullName evidence="5">Transcriptional regulator, AraC family</fullName>
    </submittedName>
</protein>
<dbReference type="PANTHER" id="PTHR43280">
    <property type="entry name" value="ARAC-FAMILY TRANSCRIPTIONAL REGULATOR"/>
    <property type="match status" value="1"/>
</dbReference>
<keyword evidence="2" id="KW-0238">DNA-binding</keyword>
<dbReference type="PANTHER" id="PTHR43280:SF32">
    <property type="entry name" value="TRANSCRIPTIONAL REGULATORY PROTEIN"/>
    <property type="match status" value="1"/>
</dbReference>
<dbReference type="PROSITE" id="PS01124">
    <property type="entry name" value="HTH_ARAC_FAMILY_2"/>
    <property type="match status" value="1"/>
</dbReference>
<dbReference type="GO" id="GO:0043565">
    <property type="term" value="F:sequence-specific DNA binding"/>
    <property type="evidence" value="ECO:0007669"/>
    <property type="project" value="InterPro"/>
</dbReference>
<reference evidence="5 6" key="2">
    <citation type="submission" date="2008-08" db="EMBL/GenBank/DDBJ databases">
        <authorList>
            <person name="Fulton L."/>
            <person name="Clifton S."/>
            <person name="Fulton B."/>
            <person name="Xu J."/>
            <person name="Minx P."/>
            <person name="Pepin K.H."/>
            <person name="Johnson M."/>
            <person name="Thiruvilangam P."/>
            <person name="Bhonagiri V."/>
            <person name="Nash W.E."/>
            <person name="Mardis E.R."/>
            <person name="Wilson R.K."/>
        </authorList>
    </citation>
    <scope>NUCLEOTIDE SEQUENCE [LARGE SCALE GENOMIC DNA]</scope>
    <source>
        <strain evidence="6">DSM 17135 / JCM 12973 / M2</strain>
    </source>
</reference>
<evidence type="ECO:0000256" key="3">
    <source>
        <dbReference type="ARBA" id="ARBA00023163"/>
    </source>
</evidence>
<dbReference type="Pfam" id="PF12833">
    <property type="entry name" value="HTH_18"/>
    <property type="match status" value="1"/>
</dbReference>
<dbReference type="eggNOG" id="COG2207">
    <property type="taxonomic scope" value="Bacteria"/>
</dbReference>
<evidence type="ECO:0000256" key="2">
    <source>
        <dbReference type="ARBA" id="ARBA00023125"/>
    </source>
</evidence>
<dbReference type="Gene3D" id="1.10.10.60">
    <property type="entry name" value="Homeodomain-like"/>
    <property type="match status" value="2"/>
</dbReference>
<evidence type="ECO:0000259" key="4">
    <source>
        <dbReference type="PROSITE" id="PS01124"/>
    </source>
</evidence>
<dbReference type="AlphaFoldDB" id="B5CVN0"/>
<evidence type="ECO:0000313" key="5">
    <source>
        <dbReference type="EMBL" id="EDY96327.1"/>
    </source>
</evidence>
<organism evidence="5 6">
    <name type="scientific">Phocaeicola plebeius (strain DSM 17135 / JCM 12973 / CCUG 54634 / M2)</name>
    <name type="common">Bacteroides plebeius</name>
    <dbReference type="NCBI Taxonomy" id="484018"/>
    <lineage>
        <taxon>Bacteria</taxon>
        <taxon>Pseudomonadati</taxon>
        <taxon>Bacteroidota</taxon>
        <taxon>Bacteroidia</taxon>
        <taxon>Bacteroidales</taxon>
        <taxon>Bacteroidaceae</taxon>
        <taxon>Phocaeicola</taxon>
    </lineage>
</organism>
<dbReference type="SUPFAM" id="SSF46689">
    <property type="entry name" value="Homeodomain-like"/>
    <property type="match status" value="1"/>
</dbReference>
<comment type="caution">
    <text evidence="5">The sequence shown here is derived from an EMBL/GenBank/DDBJ whole genome shotgun (WGS) entry which is preliminary data.</text>
</comment>
<keyword evidence="3" id="KW-0804">Transcription</keyword>
<dbReference type="HOGENOM" id="CLU_000445_88_11_10"/>
<evidence type="ECO:0000313" key="6">
    <source>
        <dbReference type="Proteomes" id="UP000003452"/>
    </source>
</evidence>
<name>B5CVN0_PHOPM</name>